<evidence type="ECO:0000256" key="1">
    <source>
        <dbReference type="ARBA" id="ARBA00005384"/>
    </source>
</evidence>
<dbReference type="InterPro" id="IPR004839">
    <property type="entry name" value="Aminotransferase_I/II_large"/>
</dbReference>
<reference evidence="7 8" key="1">
    <citation type="submission" date="2016-08" db="EMBL/GenBank/DDBJ databases">
        <authorList>
            <person name="Seilhamer J.J."/>
        </authorList>
    </citation>
    <scope>NUCLEOTIDE SEQUENCE [LARGE SCALE GENOMIC DNA]</scope>
    <source>
        <strain evidence="7 8">BRTC-1</strain>
    </source>
</reference>
<dbReference type="SUPFAM" id="SSF53383">
    <property type="entry name" value="PLP-dependent transferases"/>
    <property type="match status" value="1"/>
</dbReference>
<name>A0A1B2M3I0_9GAMM</name>
<dbReference type="RefSeq" id="WP_067558780.1">
    <property type="nucleotide sequence ID" value="NZ_CP016895.1"/>
</dbReference>
<protein>
    <submittedName>
        <fullName evidence="7">Transcriptional regulator PtsJ</fullName>
    </submittedName>
</protein>
<evidence type="ECO:0000256" key="2">
    <source>
        <dbReference type="ARBA" id="ARBA00022898"/>
    </source>
</evidence>
<keyword evidence="3" id="KW-0805">Transcription regulation</keyword>
<gene>
    <name evidence="7" type="ORF">BFG52_16305</name>
</gene>
<dbReference type="Gene3D" id="1.10.10.10">
    <property type="entry name" value="Winged helix-like DNA-binding domain superfamily/Winged helix DNA-binding domain"/>
    <property type="match status" value="1"/>
</dbReference>
<dbReference type="Pfam" id="PF00155">
    <property type="entry name" value="Aminotran_1_2"/>
    <property type="match status" value="1"/>
</dbReference>
<dbReference type="KEGG" id="ala:BFG52_16305"/>
<dbReference type="PRINTS" id="PR00035">
    <property type="entry name" value="HTHGNTR"/>
</dbReference>
<sequence length="435" mass="48832">MNIRANSAQDIQDQIRSRIQTGQLQPGDYLPSVRELAEQIGVNRNTVAAAYKSLVAMGLVVSKGRLGTQVKSYSPSRSHEGFQSLDKDHVDLAHGNPKRELLPSLAHIDLSSFQSALYGDSIYHNKLLKYARKKIFSDIPQPFAVDFCHGAVDAIERILTAYLVPSDSIAVEQPGFITSICAIENQQFKMQSFTVSSEGIDLKSLQQALLANVQAILITPRAQNPTGYSLSIAQAQQIKHLLSDYPNVLVLVDDHFSLLSAQPYQHIIPASTKHWAVIRSVSKYLSPDLRFAFVCCDAETSERLHRKLNAGSTWVSHILQEIVYRLINHPQFAKNIQVAQTYYQAQHQQLLQYLQQAKIPCAAQYDGLNIWLALPHAEKIAKVLLQRGWMVRAGQDFKVDQEVAGLRISTADMTEAQMQQFCQQLQQIYEVMVHL</sequence>
<dbReference type="STRING" id="1789224.BFG52_16305"/>
<dbReference type="PROSITE" id="PS50949">
    <property type="entry name" value="HTH_GNTR"/>
    <property type="match status" value="1"/>
</dbReference>
<dbReference type="AlphaFoldDB" id="A0A1B2M3I0"/>
<dbReference type="InterPro" id="IPR000524">
    <property type="entry name" value="Tscrpt_reg_HTH_GntR"/>
</dbReference>
<evidence type="ECO:0000256" key="3">
    <source>
        <dbReference type="ARBA" id="ARBA00023015"/>
    </source>
</evidence>
<evidence type="ECO:0000259" key="6">
    <source>
        <dbReference type="PROSITE" id="PS50949"/>
    </source>
</evidence>
<dbReference type="EMBL" id="CP016895">
    <property type="protein sequence ID" value="AOA59756.1"/>
    <property type="molecule type" value="Genomic_DNA"/>
</dbReference>
<evidence type="ECO:0000313" key="7">
    <source>
        <dbReference type="EMBL" id="AOA59756.1"/>
    </source>
</evidence>
<dbReference type="PANTHER" id="PTHR46577">
    <property type="entry name" value="HTH-TYPE TRANSCRIPTIONAL REGULATORY PROTEIN GABR"/>
    <property type="match status" value="1"/>
</dbReference>
<dbReference type="InterPro" id="IPR015421">
    <property type="entry name" value="PyrdxlP-dep_Trfase_major"/>
</dbReference>
<keyword evidence="8" id="KW-1185">Reference proteome</keyword>
<keyword evidence="2" id="KW-0663">Pyridoxal phosphate</keyword>
<evidence type="ECO:0000256" key="5">
    <source>
        <dbReference type="ARBA" id="ARBA00023163"/>
    </source>
</evidence>
<dbReference type="SUPFAM" id="SSF46785">
    <property type="entry name" value="Winged helix' DNA-binding domain"/>
    <property type="match status" value="1"/>
</dbReference>
<keyword evidence="4" id="KW-0238">DNA-binding</keyword>
<dbReference type="CDD" id="cd07377">
    <property type="entry name" value="WHTH_GntR"/>
    <property type="match status" value="1"/>
</dbReference>
<dbReference type="InterPro" id="IPR036388">
    <property type="entry name" value="WH-like_DNA-bd_sf"/>
</dbReference>
<accession>A0A1B2M3I0</accession>
<dbReference type="PANTHER" id="PTHR46577:SF1">
    <property type="entry name" value="HTH-TYPE TRANSCRIPTIONAL REGULATORY PROTEIN GABR"/>
    <property type="match status" value="1"/>
</dbReference>
<dbReference type="OrthoDB" id="5450856at2"/>
<evidence type="ECO:0000256" key="4">
    <source>
        <dbReference type="ARBA" id="ARBA00023125"/>
    </source>
</evidence>
<feature type="domain" description="HTH gntR-type" evidence="6">
    <location>
        <begin position="5"/>
        <end position="73"/>
    </location>
</feature>
<comment type="similarity">
    <text evidence="1">In the C-terminal section; belongs to the class-I pyridoxal-phosphate-dependent aminotransferase family.</text>
</comment>
<evidence type="ECO:0000313" key="8">
    <source>
        <dbReference type="Proteomes" id="UP000093391"/>
    </source>
</evidence>
<dbReference type="Pfam" id="PF00392">
    <property type="entry name" value="GntR"/>
    <property type="match status" value="1"/>
</dbReference>
<dbReference type="GO" id="GO:0030170">
    <property type="term" value="F:pyridoxal phosphate binding"/>
    <property type="evidence" value="ECO:0007669"/>
    <property type="project" value="InterPro"/>
</dbReference>
<dbReference type="GO" id="GO:0003700">
    <property type="term" value="F:DNA-binding transcription factor activity"/>
    <property type="evidence" value="ECO:0007669"/>
    <property type="project" value="InterPro"/>
</dbReference>
<dbReference type="Proteomes" id="UP000093391">
    <property type="component" value="Chromosome"/>
</dbReference>
<dbReference type="Gene3D" id="3.40.640.10">
    <property type="entry name" value="Type I PLP-dependent aspartate aminotransferase-like (Major domain)"/>
    <property type="match status" value="1"/>
</dbReference>
<proteinExistence type="inferred from homology"/>
<dbReference type="SMART" id="SM00345">
    <property type="entry name" value="HTH_GNTR"/>
    <property type="match status" value="1"/>
</dbReference>
<dbReference type="InterPro" id="IPR051446">
    <property type="entry name" value="HTH_trans_reg/aminotransferase"/>
</dbReference>
<dbReference type="GO" id="GO:0003677">
    <property type="term" value="F:DNA binding"/>
    <property type="evidence" value="ECO:0007669"/>
    <property type="project" value="UniProtKB-KW"/>
</dbReference>
<keyword evidence="5" id="KW-0804">Transcription</keyword>
<dbReference type="InterPro" id="IPR015424">
    <property type="entry name" value="PyrdxlP-dep_Trfase"/>
</dbReference>
<organism evidence="7 8">
    <name type="scientific">Acinetobacter larvae</name>
    <dbReference type="NCBI Taxonomy" id="1789224"/>
    <lineage>
        <taxon>Bacteria</taxon>
        <taxon>Pseudomonadati</taxon>
        <taxon>Pseudomonadota</taxon>
        <taxon>Gammaproteobacteria</taxon>
        <taxon>Moraxellales</taxon>
        <taxon>Moraxellaceae</taxon>
        <taxon>Acinetobacter</taxon>
    </lineage>
</organism>
<dbReference type="CDD" id="cd00609">
    <property type="entry name" value="AAT_like"/>
    <property type="match status" value="1"/>
</dbReference>
<dbReference type="InterPro" id="IPR036390">
    <property type="entry name" value="WH_DNA-bd_sf"/>
</dbReference>